<dbReference type="SUPFAM" id="SSF46894">
    <property type="entry name" value="C-terminal effector domain of the bipartite response regulators"/>
    <property type="match status" value="1"/>
</dbReference>
<reference evidence="2 3" key="1">
    <citation type="submission" date="2021-10" db="EMBL/GenBank/DDBJ databases">
        <title>Collection of gut derived symbiotic bacterial strains cultured from healthy donors.</title>
        <authorList>
            <person name="Lin H."/>
            <person name="Littmann E."/>
            <person name="Kohout C."/>
            <person name="Pamer E.G."/>
        </authorList>
    </citation>
    <scope>NUCLEOTIDE SEQUENCE [LARGE SCALE GENOMIC DNA]</scope>
    <source>
        <strain evidence="2 3">DFI.1.165</strain>
    </source>
</reference>
<keyword evidence="3" id="KW-1185">Reference proteome</keyword>
<feature type="domain" description="Sporulation initiation factor Spo0A C-terminal" evidence="1">
    <location>
        <begin position="6"/>
        <end position="104"/>
    </location>
</feature>
<keyword evidence="2" id="KW-0396">Initiation factor</keyword>
<dbReference type="InterPro" id="IPR036388">
    <property type="entry name" value="WH-like_DNA-bd_sf"/>
</dbReference>
<accession>A0ABS8DIQ9</accession>
<gene>
    <name evidence="2" type="ORF">LIZ65_13640</name>
</gene>
<dbReference type="GO" id="GO:0003743">
    <property type="term" value="F:translation initiation factor activity"/>
    <property type="evidence" value="ECO:0007669"/>
    <property type="project" value="UniProtKB-KW"/>
</dbReference>
<dbReference type="InterPro" id="IPR016032">
    <property type="entry name" value="Sig_transdc_resp-reg_C-effctor"/>
</dbReference>
<organism evidence="2 3">
    <name type="scientific">Bariatricus massiliensis</name>
    <dbReference type="NCBI Taxonomy" id="1745713"/>
    <lineage>
        <taxon>Bacteria</taxon>
        <taxon>Bacillati</taxon>
        <taxon>Bacillota</taxon>
        <taxon>Clostridia</taxon>
        <taxon>Lachnospirales</taxon>
        <taxon>Lachnospiraceae</taxon>
        <taxon>Bariatricus</taxon>
    </lineage>
</organism>
<protein>
    <submittedName>
        <fullName evidence="2">Sporulation initiation factor Spo0A C-terminal domain-containing protein</fullName>
    </submittedName>
</protein>
<dbReference type="Proteomes" id="UP001299546">
    <property type="component" value="Unassembled WGS sequence"/>
</dbReference>
<proteinExistence type="predicted"/>
<name>A0ABS8DIQ9_9FIRM</name>
<keyword evidence="2" id="KW-0648">Protein biosynthesis</keyword>
<evidence type="ECO:0000313" key="3">
    <source>
        <dbReference type="Proteomes" id="UP001299546"/>
    </source>
</evidence>
<dbReference type="Gene3D" id="1.10.10.10">
    <property type="entry name" value="Winged helix-like DNA-binding domain superfamily/Winged helix DNA-binding domain"/>
    <property type="match status" value="1"/>
</dbReference>
<dbReference type="InterPro" id="IPR014879">
    <property type="entry name" value="Spo0A_C"/>
</dbReference>
<dbReference type="EMBL" id="JAJCIS010000010">
    <property type="protein sequence ID" value="MCB7388326.1"/>
    <property type="molecule type" value="Genomic_DNA"/>
</dbReference>
<comment type="caution">
    <text evidence="2">The sequence shown here is derived from an EMBL/GenBank/DDBJ whole genome shotgun (WGS) entry which is preliminary data.</text>
</comment>
<evidence type="ECO:0000259" key="1">
    <source>
        <dbReference type="Pfam" id="PF08769"/>
    </source>
</evidence>
<dbReference type="Pfam" id="PF08769">
    <property type="entry name" value="Spo0A_C"/>
    <property type="match status" value="1"/>
</dbReference>
<sequence length="108" mass="12419">MEKALQLLRRIGMRSTYSGYNYLAYAVTLVLEHPDYLRNVTKTLYTKVGEEYGVTGYCVEAALRTLITNYWNLNSDKILKSVIGFPLFDKPTASELISILADYLRDQR</sequence>
<dbReference type="RefSeq" id="WP_066731397.1">
    <property type="nucleotide sequence ID" value="NZ_JAJCIQ010000010.1"/>
</dbReference>
<evidence type="ECO:0000313" key="2">
    <source>
        <dbReference type="EMBL" id="MCB7388326.1"/>
    </source>
</evidence>